<dbReference type="Proteomes" id="UP001208649">
    <property type="component" value="Unassembled WGS sequence"/>
</dbReference>
<accession>A0ABT2W999</accession>
<dbReference type="EMBL" id="JAOTEM010000005">
    <property type="protein sequence ID" value="MCU7618759.1"/>
    <property type="molecule type" value="Genomic_DNA"/>
</dbReference>
<proteinExistence type="predicted"/>
<reference evidence="2" key="1">
    <citation type="submission" date="2023-07" db="EMBL/GenBank/DDBJ databases">
        <title>Chryseobacterium sp. strain PBS4-4 Genome sequencing and assembly.</title>
        <authorList>
            <person name="Jung Y."/>
        </authorList>
    </citation>
    <scope>NUCLEOTIDE SEQUENCE [LARGE SCALE GENOMIC DNA]</scope>
    <source>
        <strain evidence="2">PBS4-4</strain>
    </source>
</reference>
<name>A0ABT2W999_9FLAO</name>
<evidence type="ECO:0008006" key="3">
    <source>
        <dbReference type="Google" id="ProtNLM"/>
    </source>
</evidence>
<evidence type="ECO:0000313" key="2">
    <source>
        <dbReference type="Proteomes" id="UP001208649"/>
    </source>
</evidence>
<protein>
    <recommendedName>
        <fullName evidence="3">DUF5675 domain-containing protein</fullName>
    </recommendedName>
</protein>
<sequence length="102" mass="11430">MAGGKITRIAIKKSETDVDGNFDGFYKGLTMTAGDNNGFKAKTTNHGNPKKEPKAGKYFVKGWWTNHKDEPIKRAVYGQLLRFHIEMDKMYAKPGGSLLCYV</sequence>
<dbReference type="RefSeq" id="WP_263004276.1">
    <property type="nucleotide sequence ID" value="NZ_JAOTEM010000005.1"/>
</dbReference>
<evidence type="ECO:0000313" key="1">
    <source>
        <dbReference type="EMBL" id="MCU7618759.1"/>
    </source>
</evidence>
<comment type="caution">
    <text evidence="1">The sequence shown here is derived from an EMBL/GenBank/DDBJ whole genome shotgun (WGS) entry which is preliminary data.</text>
</comment>
<organism evidence="1 2">
    <name type="scientific">Chryseobacterium edaphi</name>
    <dbReference type="NCBI Taxonomy" id="2976532"/>
    <lineage>
        <taxon>Bacteria</taxon>
        <taxon>Pseudomonadati</taxon>
        <taxon>Bacteroidota</taxon>
        <taxon>Flavobacteriia</taxon>
        <taxon>Flavobacteriales</taxon>
        <taxon>Weeksellaceae</taxon>
        <taxon>Chryseobacterium group</taxon>
        <taxon>Chryseobacterium</taxon>
    </lineage>
</organism>
<gene>
    <name evidence="1" type="ORF">NZ698_16310</name>
</gene>
<keyword evidence="2" id="KW-1185">Reference proteome</keyword>